<dbReference type="GO" id="GO:0000272">
    <property type="term" value="P:polysaccharide catabolic process"/>
    <property type="evidence" value="ECO:0007669"/>
    <property type="project" value="InterPro"/>
</dbReference>
<evidence type="ECO:0000256" key="1">
    <source>
        <dbReference type="ARBA" id="ARBA00001678"/>
    </source>
</evidence>
<dbReference type="FunFam" id="2.10.25.10:FF:000038">
    <property type="entry name" value="Fibrillin 2"/>
    <property type="match status" value="1"/>
</dbReference>
<evidence type="ECO:0000259" key="15">
    <source>
        <dbReference type="PROSITE" id="PS50026"/>
    </source>
</evidence>
<evidence type="ECO:0000256" key="7">
    <source>
        <dbReference type="ARBA" id="ARBA00022729"/>
    </source>
</evidence>
<dbReference type="InterPro" id="IPR049883">
    <property type="entry name" value="NOTCH1_EGF-like"/>
</dbReference>
<evidence type="ECO:0000256" key="11">
    <source>
        <dbReference type="ARBA" id="ARBA00023295"/>
    </source>
</evidence>
<accession>A0A9D4TYJ0</accession>
<dbReference type="OrthoDB" id="406631at2759"/>
<feature type="signal peptide" evidence="14">
    <location>
        <begin position="1"/>
        <end position="23"/>
    </location>
</feature>
<dbReference type="EMBL" id="SIDB01000001">
    <property type="protein sequence ID" value="KAI3438259.1"/>
    <property type="molecule type" value="Genomic_DNA"/>
</dbReference>
<keyword evidence="10" id="KW-1015">Disulfide bond</keyword>
<dbReference type="Gene3D" id="2.10.25.10">
    <property type="entry name" value="Laminin"/>
    <property type="match status" value="1"/>
</dbReference>
<comment type="similarity">
    <text evidence="3">Belongs to the glycosyl hydrolase 5 (cellulase A) family.</text>
</comment>
<proteinExistence type="inferred from homology"/>
<name>A0A9D4TYJ0_CHLVU</name>
<evidence type="ECO:0000256" key="2">
    <source>
        <dbReference type="ARBA" id="ARBA00004613"/>
    </source>
</evidence>
<evidence type="ECO:0000256" key="8">
    <source>
        <dbReference type="ARBA" id="ARBA00022737"/>
    </source>
</evidence>
<evidence type="ECO:0000256" key="4">
    <source>
        <dbReference type="ARBA" id="ARBA00012706"/>
    </source>
</evidence>
<sequence>MTRGVATATAWILVFLLVVASKAQTPVVTQKSHHVIATLMGGYPSGSVAMHPNGIMLTGQPAAPVDGITMEEPATYHPNRYVWKGPVAAGDDSSAFKKRHPGVVLAFQTAAFLKLLKHIEAHTNISPAPAPQPAAAPTPEPAAAPTPEPAAAPTPEPAVAPTPEPAAAPTPEPAVAPTPEPAAAPTPEPAVAPTPEPAAAPTPEPAVAPTPEPAAAPTPEPAVAPTPEPAAAPAPEPAAAPTPEPAAAPTPEPAVAPTPEPAAAPTPEPAVAPTPEPAAAPTPEPAVAPTPEPAAAPTPEPAVAPTPEPAAAPTPEPAVAPTPEPAAAPTPEPAVAPTPEPAAAPAPEPAAAPTPEPAAAPTPEPAVAPTPEPAAAPTPEPAVAPTPEPAAAPTPEPAVAPTPEPAAAPTPEPAVAPTPEPAAAPTPEPAVAPTPEPAAAPTPEPAVAPTPEPAAAPTPAPAPAPDVVSPPTTVTEYFVQVRNGQFVQPVSGTTCRYLYPAGFNKYEFVEAGAGVPRLFDAQLTDAQLTGPAMVRRMLDQAAGTGLTLLRMNAFAVDSQYSVIRQPGGAGTPTTINDNVLKGLDYVLSEAQKRGIRVLLVLTDYFSDGAGGPKQYLQFAGVDVTCGGSAAVDCDSLKAQFYSNTAAQNLYKAYVTTLTNRVNSINGRLYKQDPTIWGWDLMNEPRCTSSTAGLCTGGLVRDIDAWVSLMSAYLKSQDSNHIVTVGLDGFYLNQPGLATNPFTNTVNTDWVTTSSYASIDFASFNIYPDLWRANNGNDLTFINGWIAQHSSDAKTPLAKPAIIKETGMQPTAQRTPITTAILDGVIGSMTADRNAVGGIKGALYYQGWTEGTSAVWWTLAQGGRFGLLPSDPAYPRIQQFAAQSLALEQAWDCQAVPLLPPTVIVQPNCPPGWEGPACDVDVDECVRGLDDCAANAACINTPGSWACQCHLTFLGNGRTCVPDSAAQDQVEAAFFTNGLVNSFPGSQDVPYPTTAPGWATDPSGFFGPNGSRLNVTLFECKLACETAGPTVCTSFFFNALGQSCFLKKNECPVGGVASNVAQCSYRTYAAGTANPVAPFTAQYTCGQGVTYYRTGAALPSGCGAVQ</sequence>
<keyword evidence="5" id="KW-0964">Secreted</keyword>
<gene>
    <name evidence="16" type="ORF">D9Q98_000695</name>
</gene>
<dbReference type="SUPFAM" id="SSF51445">
    <property type="entry name" value="(Trans)glycosidases"/>
    <property type="match status" value="1"/>
</dbReference>
<dbReference type="PANTHER" id="PTHR31451:SF39">
    <property type="entry name" value="MANNAN ENDO-1,4-BETA-MANNOSIDASE 1"/>
    <property type="match status" value="1"/>
</dbReference>
<evidence type="ECO:0000313" key="17">
    <source>
        <dbReference type="Proteomes" id="UP001055712"/>
    </source>
</evidence>
<dbReference type="Proteomes" id="UP001055712">
    <property type="component" value="Unassembled WGS sequence"/>
</dbReference>
<feature type="chain" id="PRO_5039199017" description="mannan endo-1,4-beta-mannosidase" evidence="14">
    <location>
        <begin position="24"/>
        <end position="1105"/>
    </location>
</feature>
<comment type="catalytic activity">
    <reaction evidence="1">
        <text>Random hydrolysis of (1-&gt;4)-beta-D-mannosidic linkages in mannans, galactomannans and glucomannans.</text>
        <dbReference type="EC" id="3.2.1.78"/>
    </reaction>
</comment>
<keyword evidence="6 12" id="KW-0245">EGF-like domain</keyword>
<dbReference type="InterPro" id="IPR000742">
    <property type="entry name" value="EGF"/>
</dbReference>
<comment type="caution">
    <text evidence="16">The sequence shown here is derived from an EMBL/GenBank/DDBJ whole genome shotgun (WGS) entry which is preliminary data.</text>
</comment>
<evidence type="ECO:0000256" key="13">
    <source>
        <dbReference type="SAM" id="MobiDB-lite"/>
    </source>
</evidence>
<reference evidence="16" key="2">
    <citation type="submission" date="2020-11" db="EMBL/GenBank/DDBJ databases">
        <authorList>
            <person name="Cecchin M."/>
            <person name="Marcolungo L."/>
            <person name="Rossato M."/>
            <person name="Girolomoni L."/>
            <person name="Cosentino E."/>
            <person name="Cuine S."/>
            <person name="Li-Beisson Y."/>
            <person name="Delledonne M."/>
            <person name="Ballottari M."/>
        </authorList>
    </citation>
    <scope>NUCLEOTIDE SEQUENCE</scope>
    <source>
        <strain evidence="16">211/11P</strain>
        <tissue evidence="16">Whole cell</tissue>
    </source>
</reference>
<keyword evidence="8" id="KW-0677">Repeat</keyword>
<evidence type="ECO:0000256" key="12">
    <source>
        <dbReference type="PROSITE-ProRule" id="PRU00076"/>
    </source>
</evidence>
<dbReference type="CDD" id="cd00054">
    <property type="entry name" value="EGF_CA"/>
    <property type="match status" value="1"/>
</dbReference>
<dbReference type="Pfam" id="PF07645">
    <property type="entry name" value="EGF_CA"/>
    <property type="match status" value="1"/>
</dbReference>
<dbReference type="Pfam" id="PF26410">
    <property type="entry name" value="GH5_mannosidase"/>
    <property type="match status" value="1"/>
</dbReference>
<dbReference type="EC" id="3.2.1.78" evidence="4"/>
<keyword evidence="9" id="KW-0378">Hydrolase</keyword>
<evidence type="ECO:0000256" key="10">
    <source>
        <dbReference type="ARBA" id="ARBA00023157"/>
    </source>
</evidence>
<feature type="region of interest" description="Disordered" evidence="13">
    <location>
        <begin position="125"/>
        <end position="468"/>
    </location>
</feature>
<dbReference type="GO" id="GO:0005509">
    <property type="term" value="F:calcium ion binding"/>
    <property type="evidence" value="ECO:0007669"/>
    <property type="project" value="InterPro"/>
</dbReference>
<dbReference type="InterPro" id="IPR017853">
    <property type="entry name" value="GH"/>
</dbReference>
<comment type="subcellular location">
    <subcellularLocation>
        <location evidence="2">Secreted</location>
    </subcellularLocation>
</comment>
<dbReference type="PROSITE" id="PS50026">
    <property type="entry name" value="EGF_3"/>
    <property type="match status" value="1"/>
</dbReference>
<dbReference type="GO" id="GO:0016985">
    <property type="term" value="F:mannan endo-1,4-beta-mannosidase activity"/>
    <property type="evidence" value="ECO:0007669"/>
    <property type="project" value="UniProtKB-EC"/>
</dbReference>
<dbReference type="GO" id="GO:0005576">
    <property type="term" value="C:extracellular region"/>
    <property type="evidence" value="ECO:0007669"/>
    <property type="project" value="UniProtKB-SubCell"/>
</dbReference>
<dbReference type="InterPro" id="IPR009030">
    <property type="entry name" value="Growth_fac_rcpt_cys_sf"/>
</dbReference>
<feature type="domain" description="EGF-like" evidence="15">
    <location>
        <begin position="920"/>
        <end position="960"/>
    </location>
</feature>
<comment type="caution">
    <text evidence="12">Lacks conserved residue(s) required for the propagation of feature annotation.</text>
</comment>
<dbReference type="PANTHER" id="PTHR31451">
    <property type="match status" value="1"/>
</dbReference>
<evidence type="ECO:0000256" key="9">
    <source>
        <dbReference type="ARBA" id="ARBA00022801"/>
    </source>
</evidence>
<feature type="compositionally biased region" description="Pro residues" evidence="13">
    <location>
        <begin position="128"/>
        <end position="464"/>
    </location>
</feature>
<evidence type="ECO:0000256" key="3">
    <source>
        <dbReference type="ARBA" id="ARBA00005641"/>
    </source>
</evidence>
<keyword evidence="7 14" id="KW-0732">Signal</keyword>
<dbReference type="InterPro" id="IPR045053">
    <property type="entry name" value="MAN-like"/>
</dbReference>
<dbReference type="InterPro" id="IPR001547">
    <property type="entry name" value="Glyco_hydro_5"/>
</dbReference>
<keyword evidence="17" id="KW-1185">Reference proteome</keyword>
<dbReference type="SMART" id="SM00179">
    <property type="entry name" value="EGF_CA"/>
    <property type="match status" value="1"/>
</dbReference>
<dbReference type="Gene3D" id="3.20.20.80">
    <property type="entry name" value="Glycosidases"/>
    <property type="match status" value="1"/>
</dbReference>
<organism evidence="16 17">
    <name type="scientific">Chlorella vulgaris</name>
    <name type="common">Green alga</name>
    <dbReference type="NCBI Taxonomy" id="3077"/>
    <lineage>
        <taxon>Eukaryota</taxon>
        <taxon>Viridiplantae</taxon>
        <taxon>Chlorophyta</taxon>
        <taxon>core chlorophytes</taxon>
        <taxon>Trebouxiophyceae</taxon>
        <taxon>Chlorellales</taxon>
        <taxon>Chlorellaceae</taxon>
        <taxon>Chlorella clade</taxon>
        <taxon>Chlorella</taxon>
    </lineage>
</organism>
<keyword evidence="11" id="KW-0326">Glycosidase</keyword>
<dbReference type="SUPFAM" id="SSF57184">
    <property type="entry name" value="Growth factor receptor domain"/>
    <property type="match status" value="1"/>
</dbReference>
<reference evidence="16" key="1">
    <citation type="journal article" date="2019" name="Plant J.">
        <title>Chlorella vulgaris genome assembly and annotation reveals the molecular basis for metabolic acclimation to high light conditions.</title>
        <authorList>
            <person name="Cecchin M."/>
            <person name="Marcolungo L."/>
            <person name="Rossato M."/>
            <person name="Girolomoni L."/>
            <person name="Cosentino E."/>
            <person name="Cuine S."/>
            <person name="Li-Beisson Y."/>
            <person name="Delledonne M."/>
            <person name="Ballottari M."/>
        </authorList>
    </citation>
    <scope>NUCLEOTIDE SEQUENCE</scope>
    <source>
        <strain evidence="16">211/11P</strain>
    </source>
</reference>
<evidence type="ECO:0000256" key="6">
    <source>
        <dbReference type="ARBA" id="ARBA00022536"/>
    </source>
</evidence>
<dbReference type="SUPFAM" id="SSF57196">
    <property type="entry name" value="EGF/Laminin"/>
    <property type="match status" value="1"/>
</dbReference>
<dbReference type="InterPro" id="IPR001881">
    <property type="entry name" value="EGF-like_Ca-bd_dom"/>
</dbReference>
<evidence type="ECO:0000256" key="5">
    <source>
        <dbReference type="ARBA" id="ARBA00022525"/>
    </source>
</evidence>
<dbReference type="AlphaFoldDB" id="A0A9D4TYJ0"/>
<evidence type="ECO:0000313" key="16">
    <source>
        <dbReference type="EMBL" id="KAI3438259.1"/>
    </source>
</evidence>
<evidence type="ECO:0000256" key="14">
    <source>
        <dbReference type="SAM" id="SignalP"/>
    </source>
</evidence>
<protein>
    <recommendedName>
        <fullName evidence="4">mannan endo-1,4-beta-mannosidase</fullName>
        <ecNumber evidence="4">3.2.1.78</ecNumber>
    </recommendedName>
</protein>